<evidence type="ECO:0000256" key="1">
    <source>
        <dbReference type="ARBA" id="ARBA00022737"/>
    </source>
</evidence>
<evidence type="ECO:0000313" key="3">
    <source>
        <dbReference type="Proteomes" id="UP000245119"/>
    </source>
</evidence>
<name>A0A2T7PL60_POMCA</name>
<dbReference type="SUPFAM" id="SSF57716">
    <property type="entry name" value="Glucocorticoid receptor-like (DNA-binding domain)"/>
    <property type="match status" value="1"/>
</dbReference>
<dbReference type="GO" id="GO:0042805">
    <property type="term" value="F:actinin binding"/>
    <property type="evidence" value="ECO:0007669"/>
    <property type="project" value="TreeGrafter"/>
</dbReference>
<dbReference type="Gene3D" id="2.10.110.10">
    <property type="entry name" value="Cysteine Rich Protein"/>
    <property type="match status" value="1"/>
</dbReference>
<dbReference type="PANTHER" id="PTHR24215">
    <property type="entry name" value="RHO-GTPASE-ACTIVATING PROTEIN LRG1"/>
    <property type="match status" value="1"/>
</dbReference>
<accession>A0A2T7PL60</accession>
<keyword evidence="1" id="KW-0677">Repeat</keyword>
<dbReference type="AlphaFoldDB" id="A0A2T7PL60"/>
<dbReference type="OrthoDB" id="1679758at2759"/>
<comment type="caution">
    <text evidence="2">The sequence shown here is derived from an EMBL/GenBank/DDBJ whole genome shotgun (WGS) entry which is preliminary data.</text>
</comment>
<dbReference type="GO" id="GO:0045214">
    <property type="term" value="P:sarcomere organization"/>
    <property type="evidence" value="ECO:0007669"/>
    <property type="project" value="TreeGrafter"/>
</dbReference>
<dbReference type="EMBL" id="PZQS01000003">
    <property type="protein sequence ID" value="PVD34166.1"/>
    <property type="molecule type" value="Genomic_DNA"/>
</dbReference>
<dbReference type="GO" id="GO:0030018">
    <property type="term" value="C:Z disc"/>
    <property type="evidence" value="ECO:0007669"/>
    <property type="project" value="TreeGrafter"/>
</dbReference>
<dbReference type="PANTHER" id="PTHR24215:SF35">
    <property type="entry name" value="MUSCLE LIM PROTEIN MLP84B"/>
    <property type="match status" value="1"/>
</dbReference>
<dbReference type="GO" id="GO:0008307">
    <property type="term" value="F:structural constituent of muscle"/>
    <property type="evidence" value="ECO:0007669"/>
    <property type="project" value="TreeGrafter"/>
</dbReference>
<reference evidence="2 3" key="1">
    <citation type="submission" date="2018-04" db="EMBL/GenBank/DDBJ databases">
        <title>The genome of golden apple snail Pomacea canaliculata provides insight into stress tolerance and invasive adaptation.</title>
        <authorList>
            <person name="Liu C."/>
            <person name="Liu B."/>
            <person name="Ren Y."/>
            <person name="Zhang Y."/>
            <person name="Wang H."/>
            <person name="Li S."/>
            <person name="Jiang F."/>
            <person name="Yin L."/>
            <person name="Zhang G."/>
            <person name="Qian W."/>
            <person name="Fan W."/>
        </authorList>
    </citation>
    <scope>NUCLEOTIDE SEQUENCE [LARGE SCALE GENOMIC DNA]</scope>
    <source>
        <strain evidence="2">SZHN2017</strain>
        <tissue evidence="2">Muscle</tissue>
    </source>
</reference>
<dbReference type="GO" id="GO:0005634">
    <property type="term" value="C:nucleus"/>
    <property type="evidence" value="ECO:0007669"/>
    <property type="project" value="TreeGrafter"/>
</dbReference>
<gene>
    <name evidence="2" type="ORF">C0Q70_05429</name>
</gene>
<dbReference type="GO" id="GO:0060537">
    <property type="term" value="P:muscle tissue development"/>
    <property type="evidence" value="ECO:0007669"/>
    <property type="project" value="TreeGrafter"/>
</dbReference>
<sequence length="151" mass="15626">MSISLCNKLLESTNVAEHEGELFCKVCHGRKYGPKGYGFGGGAGALGMDKGERFGNVECEMDTKPREQVVGAGASSSTGPSVLAAARLCTTPSAPSAALCHGTRAASTAKTATSPWTPPPWPHTRMRCTAKLAMAKTSDQKDSVSARGLGP</sequence>
<organism evidence="2 3">
    <name type="scientific">Pomacea canaliculata</name>
    <name type="common">Golden apple snail</name>
    <dbReference type="NCBI Taxonomy" id="400727"/>
    <lineage>
        <taxon>Eukaryota</taxon>
        <taxon>Metazoa</taxon>
        <taxon>Spiralia</taxon>
        <taxon>Lophotrochozoa</taxon>
        <taxon>Mollusca</taxon>
        <taxon>Gastropoda</taxon>
        <taxon>Caenogastropoda</taxon>
        <taxon>Architaenioglossa</taxon>
        <taxon>Ampullarioidea</taxon>
        <taxon>Ampullariidae</taxon>
        <taxon>Pomacea</taxon>
    </lineage>
</organism>
<proteinExistence type="predicted"/>
<evidence type="ECO:0000313" key="2">
    <source>
        <dbReference type="EMBL" id="PVD34166.1"/>
    </source>
</evidence>
<dbReference type="Proteomes" id="UP000245119">
    <property type="component" value="Linkage Group LG3"/>
</dbReference>
<protein>
    <submittedName>
        <fullName evidence="2">Uncharacterized protein</fullName>
    </submittedName>
</protein>
<keyword evidence="3" id="KW-1185">Reference proteome</keyword>